<dbReference type="OrthoDB" id="1493562at2"/>
<reference evidence="2 3" key="1">
    <citation type="submission" date="2017-04" db="EMBL/GenBank/DDBJ databases">
        <authorList>
            <person name="Afonso C.L."/>
            <person name="Miller P.J."/>
            <person name="Scott M.A."/>
            <person name="Spackman E."/>
            <person name="Goraichik I."/>
            <person name="Dimitrov K.M."/>
            <person name="Suarez D.L."/>
            <person name="Swayne D.E."/>
        </authorList>
    </citation>
    <scope>NUCLEOTIDE SEQUENCE [LARGE SCALE GENOMIC DNA]</scope>
    <source>
        <strain evidence="2 3">DSM 11622</strain>
    </source>
</reference>
<gene>
    <name evidence="2" type="ORF">SAMN00120144_2033</name>
</gene>
<dbReference type="Pfam" id="PF21818">
    <property type="entry name" value="DUF6884"/>
    <property type="match status" value="1"/>
</dbReference>
<keyword evidence="3" id="KW-1185">Reference proteome</keyword>
<evidence type="ECO:0000313" key="3">
    <source>
        <dbReference type="Proteomes" id="UP000192266"/>
    </source>
</evidence>
<accession>A0A1W1VMS8</accession>
<dbReference type="InterPro" id="IPR049251">
    <property type="entry name" value="DUF6884"/>
</dbReference>
<name>A0A1W1VMS8_9BACT</name>
<evidence type="ECO:0000259" key="1">
    <source>
        <dbReference type="Pfam" id="PF21818"/>
    </source>
</evidence>
<proteinExistence type="predicted"/>
<dbReference type="STRING" id="645990.SAMN00120144_2033"/>
<protein>
    <recommendedName>
        <fullName evidence="1">DUF6884 domain-containing protein</fullName>
    </recommendedName>
</protein>
<feature type="domain" description="DUF6884" evidence="1">
    <location>
        <begin position="5"/>
        <end position="146"/>
    </location>
</feature>
<dbReference type="EMBL" id="FWWW01000067">
    <property type="protein sequence ID" value="SMB94593.1"/>
    <property type="molecule type" value="Genomic_DNA"/>
</dbReference>
<evidence type="ECO:0000313" key="2">
    <source>
        <dbReference type="EMBL" id="SMB94593.1"/>
    </source>
</evidence>
<sequence length="150" mass="17226">MKKTIVLISCASQKLKHKAEAQDLYISQIFRASLAYAKSLNPDKIFILSAKYHLLKLDNVIEHYNTTLSKIPENKRKDGLIVLNSDQKTEWGIHVLKQLSEHTNLSNDEFIFLAGQEYIKPLKNSIENFKNPLEGLKPGQRLKHLKNCLI</sequence>
<organism evidence="2 3">
    <name type="scientific">Hymenobacter roseosalivarius DSM 11622</name>
    <dbReference type="NCBI Taxonomy" id="645990"/>
    <lineage>
        <taxon>Bacteria</taxon>
        <taxon>Pseudomonadati</taxon>
        <taxon>Bacteroidota</taxon>
        <taxon>Cytophagia</taxon>
        <taxon>Cytophagales</taxon>
        <taxon>Hymenobacteraceae</taxon>
        <taxon>Hymenobacter</taxon>
    </lineage>
</organism>
<dbReference type="Proteomes" id="UP000192266">
    <property type="component" value="Unassembled WGS sequence"/>
</dbReference>
<dbReference type="AlphaFoldDB" id="A0A1W1VMS8"/>
<dbReference type="RefSeq" id="WP_084445195.1">
    <property type="nucleotide sequence ID" value="NZ_FWWW01000067.1"/>
</dbReference>